<evidence type="ECO:0000313" key="2">
    <source>
        <dbReference type="Proteomes" id="UP000886520"/>
    </source>
</evidence>
<dbReference type="SUPFAM" id="SSF52058">
    <property type="entry name" value="L domain-like"/>
    <property type="match status" value="1"/>
</dbReference>
<organism evidence="1 2">
    <name type="scientific">Adiantum capillus-veneris</name>
    <name type="common">Maidenhair fern</name>
    <dbReference type="NCBI Taxonomy" id="13818"/>
    <lineage>
        <taxon>Eukaryota</taxon>
        <taxon>Viridiplantae</taxon>
        <taxon>Streptophyta</taxon>
        <taxon>Embryophyta</taxon>
        <taxon>Tracheophyta</taxon>
        <taxon>Polypodiopsida</taxon>
        <taxon>Polypodiidae</taxon>
        <taxon>Polypodiales</taxon>
        <taxon>Pteridineae</taxon>
        <taxon>Pteridaceae</taxon>
        <taxon>Vittarioideae</taxon>
        <taxon>Adiantum</taxon>
    </lineage>
</organism>
<dbReference type="Proteomes" id="UP000886520">
    <property type="component" value="Chromosome 1"/>
</dbReference>
<dbReference type="Gene3D" id="3.80.10.10">
    <property type="entry name" value="Ribonuclease Inhibitor"/>
    <property type="match status" value="1"/>
</dbReference>
<gene>
    <name evidence="1" type="ORF">GOP47_0001026</name>
</gene>
<protein>
    <submittedName>
        <fullName evidence="1">Uncharacterized protein</fullName>
    </submittedName>
</protein>
<sequence>MALRMINGKMVTSLLASVGLSDILGTNAPSRVVLNLPSSLKNLDMKRILNYSVDHGAVSNPTEPTTLVLHADNLKFLYLKGVSIRKRGSVEVEQVRSLQRLILRDFQHIEWFHFADTLQGLVLWNVDIKHLAVETLTSLTKLTLFNDNIHIPTMWPTYRKLHL</sequence>
<name>A0A9D4VEL3_ADICA</name>
<reference evidence="1" key="1">
    <citation type="submission" date="2021-01" db="EMBL/GenBank/DDBJ databases">
        <title>Adiantum capillus-veneris genome.</title>
        <authorList>
            <person name="Fang Y."/>
            <person name="Liao Q."/>
        </authorList>
    </citation>
    <scope>NUCLEOTIDE SEQUENCE</scope>
    <source>
        <strain evidence="1">H3</strain>
        <tissue evidence="1">Leaf</tissue>
    </source>
</reference>
<dbReference type="AlphaFoldDB" id="A0A9D4VEL3"/>
<accession>A0A9D4VEL3</accession>
<comment type="caution">
    <text evidence="1">The sequence shown here is derived from an EMBL/GenBank/DDBJ whole genome shotgun (WGS) entry which is preliminary data.</text>
</comment>
<dbReference type="InterPro" id="IPR032675">
    <property type="entry name" value="LRR_dom_sf"/>
</dbReference>
<evidence type="ECO:0000313" key="1">
    <source>
        <dbReference type="EMBL" id="KAI5084857.1"/>
    </source>
</evidence>
<keyword evidence="2" id="KW-1185">Reference proteome</keyword>
<dbReference type="EMBL" id="JABFUD020000001">
    <property type="protein sequence ID" value="KAI5084857.1"/>
    <property type="molecule type" value="Genomic_DNA"/>
</dbReference>
<proteinExistence type="predicted"/>